<keyword evidence="1" id="KW-0472">Membrane</keyword>
<keyword evidence="1" id="KW-0812">Transmembrane</keyword>
<feature type="transmembrane region" description="Helical" evidence="1">
    <location>
        <begin position="39"/>
        <end position="57"/>
    </location>
</feature>
<organism evidence="2">
    <name type="scientific">Pasiphaea japonica whispovirus</name>
    <dbReference type="NCBI Taxonomy" id="2984286"/>
    <lineage>
        <taxon>Viruses</taxon>
        <taxon>Viruses incertae sedis</taxon>
        <taxon>Naldaviricetes</taxon>
        <taxon>Nimaviridae</taxon>
        <taxon>Whispovirus</taxon>
    </lineage>
</organism>
<accession>A0A9C7C7E9</accession>
<sequence>MATAPAALPFGKANAAACGNSNNTFDVLEGLVKRARVVLVFITALSIGLIVVAIMNLRMGMGNSAQGVPLLDEHGQPVLDGNDDPQIEEPNNTYPNKTRDYLILMASILSFVIGAASSYTTRLK</sequence>
<evidence type="ECO:0000313" key="2">
    <source>
        <dbReference type="EMBL" id="BDT63546.1"/>
    </source>
</evidence>
<proteinExistence type="predicted"/>
<feature type="transmembrane region" description="Helical" evidence="1">
    <location>
        <begin position="101"/>
        <end position="119"/>
    </location>
</feature>
<evidence type="ECO:0000256" key="1">
    <source>
        <dbReference type="SAM" id="Phobius"/>
    </source>
</evidence>
<name>A0A9C7C7E9_9VIRU</name>
<protein>
    <submittedName>
        <fullName evidence="2">Wsv414-like protein</fullName>
    </submittedName>
</protein>
<dbReference type="EMBL" id="LC738885">
    <property type="protein sequence ID" value="BDT63546.1"/>
    <property type="molecule type" value="Genomic_DNA"/>
</dbReference>
<keyword evidence="1" id="KW-1133">Transmembrane helix</keyword>
<reference evidence="2" key="1">
    <citation type="submission" date="2022-10" db="EMBL/GenBank/DDBJ databases">
        <title>Genome sequences of endogenous nimaviruses in decapod crustaceans.</title>
        <authorList>
            <person name="Kawato S."/>
            <person name="Nozaki R."/>
            <person name="Kondo H."/>
            <person name="Hirono I."/>
        </authorList>
    </citation>
    <scope>NUCLEOTIDE SEQUENCE</scope>
    <source>
        <strain evidence="2">Toyama2020</strain>
    </source>
</reference>